<reference evidence="7" key="2">
    <citation type="submission" date="2020-09" db="EMBL/GenBank/DDBJ databases">
        <authorList>
            <person name="Sun Q."/>
            <person name="Zhou Y."/>
        </authorList>
    </citation>
    <scope>NUCLEOTIDE SEQUENCE</scope>
    <source>
        <strain evidence="7">CGMCC 1.10998</strain>
    </source>
</reference>
<feature type="domain" description="HTH tetR-type" evidence="6">
    <location>
        <begin position="20"/>
        <end position="80"/>
    </location>
</feature>
<dbReference type="Gene3D" id="1.10.357.10">
    <property type="entry name" value="Tetracycline Repressor, domain 2"/>
    <property type="match status" value="1"/>
</dbReference>
<evidence type="ECO:0000256" key="2">
    <source>
        <dbReference type="ARBA" id="ARBA00023015"/>
    </source>
</evidence>
<dbReference type="PANTHER" id="PTHR30055">
    <property type="entry name" value="HTH-TYPE TRANSCRIPTIONAL REGULATOR RUTR"/>
    <property type="match status" value="1"/>
</dbReference>
<dbReference type="InterPro" id="IPR009057">
    <property type="entry name" value="Homeodomain-like_sf"/>
</dbReference>
<evidence type="ECO:0000313" key="7">
    <source>
        <dbReference type="EMBL" id="GGC91607.1"/>
    </source>
</evidence>
<evidence type="ECO:0000256" key="3">
    <source>
        <dbReference type="ARBA" id="ARBA00023125"/>
    </source>
</evidence>
<dbReference type="GO" id="GO:0003700">
    <property type="term" value="F:DNA-binding transcription factor activity"/>
    <property type="evidence" value="ECO:0007669"/>
    <property type="project" value="TreeGrafter"/>
</dbReference>
<comment type="caution">
    <text evidence="7">The sequence shown here is derived from an EMBL/GenBank/DDBJ whole genome shotgun (WGS) entry which is preliminary data.</text>
</comment>
<dbReference type="Proteomes" id="UP000637423">
    <property type="component" value="Unassembled WGS sequence"/>
</dbReference>
<protein>
    <recommendedName>
        <fullName evidence="6">HTH tetR-type domain-containing protein</fullName>
    </recommendedName>
</protein>
<dbReference type="InterPro" id="IPR001647">
    <property type="entry name" value="HTH_TetR"/>
</dbReference>
<name>A0A916UYG8_9BURK</name>
<dbReference type="InterPro" id="IPR050109">
    <property type="entry name" value="HTH-type_TetR-like_transc_reg"/>
</dbReference>
<dbReference type="SUPFAM" id="SSF46689">
    <property type="entry name" value="Homeodomain-like"/>
    <property type="match status" value="1"/>
</dbReference>
<evidence type="ECO:0000256" key="1">
    <source>
        <dbReference type="ARBA" id="ARBA00022491"/>
    </source>
</evidence>
<keyword evidence="1" id="KW-0678">Repressor</keyword>
<evidence type="ECO:0000256" key="5">
    <source>
        <dbReference type="PROSITE-ProRule" id="PRU00335"/>
    </source>
</evidence>
<keyword evidence="3 5" id="KW-0238">DNA-binding</keyword>
<dbReference type="GO" id="GO:0000976">
    <property type="term" value="F:transcription cis-regulatory region binding"/>
    <property type="evidence" value="ECO:0007669"/>
    <property type="project" value="TreeGrafter"/>
</dbReference>
<dbReference type="PROSITE" id="PS50977">
    <property type="entry name" value="HTH_TETR_2"/>
    <property type="match status" value="1"/>
</dbReference>
<reference evidence="7" key="1">
    <citation type="journal article" date="2014" name="Int. J. Syst. Evol. Microbiol.">
        <title>Complete genome sequence of Corynebacterium casei LMG S-19264T (=DSM 44701T), isolated from a smear-ripened cheese.</title>
        <authorList>
            <consortium name="US DOE Joint Genome Institute (JGI-PGF)"/>
            <person name="Walter F."/>
            <person name="Albersmeier A."/>
            <person name="Kalinowski J."/>
            <person name="Ruckert C."/>
        </authorList>
    </citation>
    <scope>NUCLEOTIDE SEQUENCE</scope>
    <source>
        <strain evidence="7">CGMCC 1.10998</strain>
    </source>
</reference>
<dbReference type="PRINTS" id="PR00455">
    <property type="entry name" value="HTHTETR"/>
</dbReference>
<dbReference type="PROSITE" id="PS01081">
    <property type="entry name" value="HTH_TETR_1"/>
    <property type="match status" value="1"/>
</dbReference>
<evidence type="ECO:0000313" key="8">
    <source>
        <dbReference type="Proteomes" id="UP000637423"/>
    </source>
</evidence>
<dbReference type="AlphaFoldDB" id="A0A916UYG8"/>
<keyword evidence="4" id="KW-0804">Transcription</keyword>
<sequence length="204" mass="22754">MNSTASPLKSRRKPVQQRSKMTQTAILDAFVRLLVEKGYAGLTIRDIALVAGVGLGTVYEYFPSKKSIAAHCIHQRFKGVGARMRASIEEKRGCPLPEIAAEILDGMLDMHMENSEEWSALIFLERQISDPPAYHALYQHIVDIWAEAFQASSDNGQYVGKSPDVVHAAAYGLLYQRLMSSPASVRENEFRQQLRALVLGYLLS</sequence>
<feature type="DNA-binding region" description="H-T-H motif" evidence="5">
    <location>
        <begin position="43"/>
        <end position="62"/>
    </location>
</feature>
<accession>A0A916UYG8</accession>
<evidence type="ECO:0000259" key="6">
    <source>
        <dbReference type="PROSITE" id="PS50977"/>
    </source>
</evidence>
<dbReference type="Pfam" id="PF00440">
    <property type="entry name" value="TetR_N"/>
    <property type="match status" value="1"/>
</dbReference>
<evidence type="ECO:0000256" key="4">
    <source>
        <dbReference type="ARBA" id="ARBA00023163"/>
    </source>
</evidence>
<keyword evidence="8" id="KW-1185">Reference proteome</keyword>
<organism evidence="7 8">
    <name type="scientific">Undibacterium terreum</name>
    <dbReference type="NCBI Taxonomy" id="1224302"/>
    <lineage>
        <taxon>Bacteria</taxon>
        <taxon>Pseudomonadati</taxon>
        <taxon>Pseudomonadota</taxon>
        <taxon>Betaproteobacteria</taxon>
        <taxon>Burkholderiales</taxon>
        <taxon>Oxalobacteraceae</taxon>
        <taxon>Undibacterium</taxon>
    </lineage>
</organism>
<proteinExistence type="predicted"/>
<dbReference type="EMBL" id="BMED01000005">
    <property type="protein sequence ID" value="GGC91607.1"/>
    <property type="molecule type" value="Genomic_DNA"/>
</dbReference>
<dbReference type="PANTHER" id="PTHR30055:SF226">
    <property type="entry name" value="HTH-TYPE TRANSCRIPTIONAL REGULATOR PKSA"/>
    <property type="match status" value="1"/>
</dbReference>
<dbReference type="InterPro" id="IPR023772">
    <property type="entry name" value="DNA-bd_HTH_TetR-type_CS"/>
</dbReference>
<keyword evidence="2" id="KW-0805">Transcription regulation</keyword>
<gene>
    <name evidence="7" type="ORF">GCM10011396_43620</name>
</gene>